<dbReference type="Proteomes" id="UP000184267">
    <property type="component" value="Unassembled WGS sequence"/>
</dbReference>
<evidence type="ECO:0000313" key="2">
    <source>
        <dbReference type="EMBL" id="OJT04006.1"/>
    </source>
</evidence>
<protein>
    <submittedName>
        <fullName evidence="2">Uncharacterized protein</fullName>
    </submittedName>
</protein>
<keyword evidence="3" id="KW-1185">Reference proteome</keyword>
<dbReference type="EMBL" id="MNAD01001565">
    <property type="protein sequence ID" value="OJT04006.1"/>
    <property type="molecule type" value="Genomic_DNA"/>
</dbReference>
<feature type="region of interest" description="Disordered" evidence="1">
    <location>
        <begin position="187"/>
        <end position="237"/>
    </location>
</feature>
<feature type="compositionally biased region" description="Acidic residues" evidence="1">
    <location>
        <begin position="215"/>
        <end position="226"/>
    </location>
</feature>
<dbReference type="AlphaFoldDB" id="A0A1M2V8Y8"/>
<name>A0A1M2V8Y8_TRAPU</name>
<evidence type="ECO:0000313" key="3">
    <source>
        <dbReference type="Proteomes" id="UP000184267"/>
    </source>
</evidence>
<reference evidence="2 3" key="1">
    <citation type="submission" date="2016-10" db="EMBL/GenBank/DDBJ databases">
        <title>Genome sequence of the basidiomycete white-rot fungus Trametes pubescens.</title>
        <authorList>
            <person name="Makela M.R."/>
            <person name="Granchi Z."/>
            <person name="Peng M."/>
            <person name="De Vries R.P."/>
            <person name="Grigoriev I."/>
            <person name="Riley R."/>
            <person name="Hilden K."/>
        </authorList>
    </citation>
    <scope>NUCLEOTIDE SEQUENCE [LARGE SCALE GENOMIC DNA]</scope>
    <source>
        <strain evidence="2 3">FBCC735</strain>
    </source>
</reference>
<organism evidence="2 3">
    <name type="scientific">Trametes pubescens</name>
    <name type="common">White-rot fungus</name>
    <dbReference type="NCBI Taxonomy" id="154538"/>
    <lineage>
        <taxon>Eukaryota</taxon>
        <taxon>Fungi</taxon>
        <taxon>Dikarya</taxon>
        <taxon>Basidiomycota</taxon>
        <taxon>Agaricomycotina</taxon>
        <taxon>Agaricomycetes</taxon>
        <taxon>Polyporales</taxon>
        <taxon>Polyporaceae</taxon>
        <taxon>Trametes</taxon>
    </lineage>
</organism>
<sequence>MQSCDQFLDALKSCHTLQILRLLNMFVSAVLAPEAIDAAMQSGARTLHLPQLRTLVLEDHATVTTGLVNHFFPVEAPQYGEIHIWADSAKLRVWSDTGSELCLELQSAAQRETWEPYFLEGMREFRLLFGGLPLIDLSIHGHFDDVLSAEWVGFLEKFPKLQYLEVLGSTSVIPLFRALKHASIPGKLKEDSDTSDEEESDGETDSDQGDSQTDSSDEASQDDGLDNDNGVQRPPCPKLSTLELEYPRFEPGDIELLVAVLYRRAYFKLAPMQRVELFFNSDHRWDDFREELHAFYGELKQLCPDVSYPRCA</sequence>
<accession>A0A1M2V8Y8</accession>
<dbReference type="OrthoDB" id="2754773at2759"/>
<proteinExistence type="predicted"/>
<comment type="caution">
    <text evidence="2">The sequence shown here is derived from an EMBL/GenBank/DDBJ whole genome shotgun (WGS) entry which is preliminary data.</text>
</comment>
<gene>
    <name evidence="2" type="ORF">TRAPUB_5335</name>
</gene>
<evidence type="ECO:0000256" key="1">
    <source>
        <dbReference type="SAM" id="MobiDB-lite"/>
    </source>
</evidence>
<feature type="compositionally biased region" description="Acidic residues" evidence="1">
    <location>
        <begin position="193"/>
        <end position="208"/>
    </location>
</feature>